<dbReference type="GO" id="GO:0000978">
    <property type="term" value="F:RNA polymerase II cis-regulatory region sequence-specific DNA binding"/>
    <property type="evidence" value="ECO:0007669"/>
    <property type="project" value="TreeGrafter"/>
</dbReference>
<evidence type="ECO:0000259" key="7">
    <source>
        <dbReference type="PROSITE" id="PS50217"/>
    </source>
</evidence>
<dbReference type="FunCoup" id="A0A6I8UTQ2">
    <property type="interactions" value="1"/>
</dbReference>
<evidence type="ECO:0000256" key="3">
    <source>
        <dbReference type="ARBA" id="ARBA00023125"/>
    </source>
</evidence>
<dbReference type="RefSeq" id="XP_001360766.3">
    <property type="nucleotide sequence ID" value="XM_001360729.4"/>
</dbReference>
<evidence type="ECO:0000256" key="1">
    <source>
        <dbReference type="ARBA" id="ARBA00004123"/>
    </source>
</evidence>
<dbReference type="InParanoid" id="A0A6I8UTQ2"/>
<reference evidence="9" key="2">
    <citation type="submission" date="2025-08" db="UniProtKB">
        <authorList>
            <consortium name="RefSeq"/>
        </authorList>
    </citation>
    <scope>IDENTIFICATION</scope>
    <source>
        <strain evidence="9">MV-25-SWS-2005</strain>
        <tissue evidence="9">Whole body</tissue>
    </source>
</reference>
<sequence length="217" mass="24013">MLAGMHSPGSPSAQSQVPPPTPCKSPILDVTETLSLHSEMELELEPKKALYSFGAPHSHGHSHSHSLRLPGLSIPNLINSKNSTLPAFEYIAPPNHALQALEFPLMELNHRVGVGVVGGMFPGFLHRRSRGEKRPIPDAQKDAKYYERRKRNNEAAKKSRDARKIREDRIAFRAALLEQENSILRAQVLALRDELQTVRQLLGATAAGGLLSMPRQM</sequence>
<dbReference type="PROSITE" id="PS50217">
    <property type="entry name" value="BZIP"/>
    <property type="match status" value="1"/>
</dbReference>
<dbReference type="InterPro" id="IPR040223">
    <property type="entry name" value="PAR_bZIP"/>
</dbReference>
<feature type="domain" description="BZIP" evidence="7">
    <location>
        <begin position="142"/>
        <end position="205"/>
    </location>
</feature>
<keyword evidence="4" id="KW-0804">Transcription</keyword>
<evidence type="ECO:0000256" key="4">
    <source>
        <dbReference type="ARBA" id="ARBA00023163"/>
    </source>
</evidence>
<keyword evidence="3" id="KW-0238">DNA-binding</keyword>
<dbReference type="Proteomes" id="UP000001819">
    <property type="component" value="Chromosome 3"/>
</dbReference>
<accession>A0A6I8UTQ2</accession>
<proteinExistence type="predicted"/>
<comment type="subcellular location">
    <subcellularLocation>
        <location evidence="1">Nucleus</location>
    </subcellularLocation>
</comment>
<dbReference type="AlphaFoldDB" id="A0A6I8UTQ2"/>
<dbReference type="GO" id="GO:0005634">
    <property type="term" value="C:nucleus"/>
    <property type="evidence" value="ECO:0007669"/>
    <property type="project" value="UniProtKB-SubCell"/>
</dbReference>
<keyword evidence="5" id="KW-0539">Nucleus</keyword>
<evidence type="ECO:0000313" key="8">
    <source>
        <dbReference type="Proteomes" id="UP000001819"/>
    </source>
</evidence>
<name>A0A6I8UTQ2_DROPS</name>
<dbReference type="InterPro" id="IPR046347">
    <property type="entry name" value="bZIP_sf"/>
</dbReference>
<dbReference type="FunFam" id="1.20.5.170:FF:000082">
    <property type="entry name" value="Cell death specification"/>
    <property type="match status" value="1"/>
</dbReference>
<dbReference type="PANTHER" id="PTHR11988:SF55">
    <property type="entry name" value="BZIP DOMAIN-CONTAINING PROTEIN"/>
    <property type="match status" value="1"/>
</dbReference>
<dbReference type="SUPFAM" id="SSF57959">
    <property type="entry name" value="Leucine zipper domain"/>
    <property type="match status" value="1"/>
</dbReference>
<reference evidence="8" key="1">
    <citation type="submission" date="2024-06" db="UniProtKB">
        <authorList>
            <consortium name="RefSeq"/>
        </authorList>
    </citation>
    <scope>NUCLEOTIDE SEQUENCE [LARGE SCALE GENOMIC DNA]</scope>
    <source>
        <strain evidence="8">MV2-25</strain>
    </source>
</reference>
<organism evidence="8 9">
    <name type="scientific">Drosophila pseudoobscura pseudoobscura</name>
    <name type="common">Fruit fly</name>
    <dbReference type="NCBI Taxonomy" id="46245"/>
    <lineage>
        <taxon>Eukaryota</taxon>
        <taxon>Metazoa</taxon>
        <taxon>Ecdysozoa</taxon>
        <taxon>Arthropoda</taxon>
        <taxon>Hexapoda</taxon>
        <taxon>Insecta</taxon>
        <taxon>Pterygota</taxon>
        <taxon>Neoptera</taxon>
        <taxon>Endopterygota</taxon>
        <taxon>Diptera</taxon>
        <taxon>Brachycera</taxon>
        <taxon>Muscomorpha</taxon>
        <taxon>Ephydroidea</taxon>
        <taxon>Drosophilidae</taxon>
        <taxon>Drosophila</taxon>
        <taxon>Sophophora</taxon>
    </lineage>
</organism>
<evidence type="ECO:0000313" key="9">
    <source>
        <dbReference type="RefSeq" id="XP_001360766.3"/>
    </source>
</evidence>
<keyword evidence="2" id="KW-0805">Transcription regulation</keyword>
<keyword evidence="8" id="KW-1185">Reference proteome</keyword>
<feature type="region of interest" description="Disordered" evidence="6">
    <location>
        <begin position="1"/>
        <end position="25"/>
    </location>
</feature>
<dbReference type="SMART" id="SM00338">
    <property type="entry name" value="BRLZ"/>
    <property type="match status" value="1"/>
</dbReference>
<dbReference type="CDD" id="cd14695">
    <property type="entry name" value="bZIP_HLF"/>
    <property type="match status" value="1"/>
</dbReference>
<dbReference type="InterPro" id="IPR004827">
    <property type="entry name" value="bZIP"/>
</dbReference>
<dbReference type="GO" id="GO:0000981">
    <property type="term" value="F:DNA-binding transcription factor activity, RNA polymerase II-specific"/>
    <property type="evidence" value="ECO:0007669"/>
    <property type="project" value="TreeGrafter"/>
</dbReference>
<evidence type="ECO:0000256" key="5">
    <source>
        <dbReference type="ARBA" id="ARBA00023242"/>
    </source>
</evidence>
<dbReference type="PANTHER" id="PTHR11988">
    <property type="entry name" value="THYROTROPH EMBRYONIC FACTOR RELATED"/>
    <property type="match status" value="1"/>
</dbReference>
<protein>
    <recommendedName>
        <fullName evidence="7">BZIP domain-containing protein</fullName>
    </recommendedName>
</protein>
<evidence type="ECO:0000256" key="2">
    <source>
        <dbReference type="ARBA" id="ARBA00023015"/>
    </source>
</evidence>
<dbReference type="Gene3D" id="1.20.5.170">
    <property type="match status" value="1"/>
</dbReference>
<dbReference type="KEGG" id="dpo:4804161"/>
<evidence type="ECO:0000256" key="6">
    <source>
        <dbReference type="SAM" id="MobiDB-lite"/>
    </source>
</evidence>
<gene>
    <name evidence="9" type="primary">LOC4804161</name>
</gene>
<dbReference type="Pfam" id="PF07716">
    <property type="entry name" value="bZIP_2"/>
    <property type="match status" value="1"/>
</dbReference>